<evidence type="ECO:0000256" key="2">
    <source>
        <dbReference type="ARBA" id="ARBA00004298"/>
    </source>
</evidence>
<dbReference type="CTD" id="4694"/>
<proteinExistence type="inferred from homology"/>
<evidence type="ECO:0000256" key="15">
    <source>
        <dbReference type="SAM" id="Phobius"/>
    </source>
</evidence>
<dbReference type="Proteomes" id="UP000695026">
    <property type="component" value="Unplaced"/>
</dbReference>
<comment type="similarity">
    <text evidence="3">Belongs to the complex I NDUFA1 subunit family.</text>
</comment>
<comment type="subcellular location">
    <subcellularLocation>
        <location evidence="2">Mitochondrion inner membrane</location>
        <topology evidence="2">Single-pass membrane protein</topology>
        <orientation evidence="2">Matrix side</orientation>
    </subcellularLocation>
</comment>
<evidence type="ECO:0000256" key="3">
    <source>
        <dbReference type="ARBA" id="ARBA00009960"/>
    </source>
</evidence>
<evidence type="ECO:0000313" key="17">
    <source>
        <dbReference type="RefSeq" id="XP_007436236.2"/>
    </source>
</evidence>
<keyword evidence="7 15" id="KW-0812">Transmembrane</keyword>
<dbReference type="AlphaFoldDB" id="A0A9F2R5H7"/>
<dbReference type="RefSeq" id="XP_007436236.2">
    <property type="nucleotide sequence ID" value="XM_007436174.3"/>
</dbReference>
<evidence type="ECO:0000256" key="1">
    <source>
        <dbReference type="ARBA" id="ARBA00003195"/>
    </source>
</evidence>
<gene>
    <name evidence="17" type="primary">NDUFA1</name>
</gene>
<accession>A0A9F2R5H7</accession>
<evidence type="ECO:0000256" key="14">
    <source>
        <dbReference type="ARBA" id="ARBA00033255"/>
    </source>
</evidence>
<dbReference type="Pfam" id="PF15879">
    <property type="entry name" value="MWFE"/>
    <property type="match status" value="1"/>
</dbReference>
<evidence type="ECO:0000256" key="7">
    <source>
        <dbReference type="ARBA" id="ARBA00022692"/>
    </source>
</evidence>
<dbReference type="OMA" id="VMAVCLM"/>
<evidence type="ECO:0000256" key="4">
    <source>
        <dbReference type="ARBA" id="ARBA00016392"/>
    </source>
</evidence>
<dbReference type="PANTHER" id="PTHR17098:SF2">
    <property type="entry name" value="NADH DEHYDROGENASE [UBIQUINONE] 1 ALPHA SUBCOMPLEX SUBUNIT 1"/>
    <property type="match status" value="1"/>
</dbReference>
<protein>
    <recommendedName>
        <fullName evidence="4">NADH dehydrogenase [ubiquinone] 1 alpha subcomplex subunit 1</fullName>
    </recommendedName>
    <alternativeName>
        <fullName evidence="14">Complex I-MWFE</fullName>
    </alternativeName>
    <alternativeName>
        <fullName evidence="13">NADH-ubiquinone oxidoreductase MWFE subunit</fullName>
    </alternativeName>
</protein>
<organism evidence="16 17">
    <name type="scientific">Python bivittatus</name>
    <name type="common">Burmese python</name>
    <name type="synonym">Python molurus bivittatus</name>
    <dbReference type="NCBI Taxonomy" id="176946"/>
    <lineage>
        <taxon>Eukaryota</taxon>
        <taxon>Metazoa</taxon>
        <taxon>Chordata</taxon>
        <taxon>Craniata</taxon>
        <taxon>Vertebrata</taxon>
        <taxon>Euteleostomi</taxon>
        <taxon>Lepidosauria</taxon>
        <taxon>Squamata</taxon>
        <taxon>Bifurcata</taxon>
        <taxon>Unidentata</taxon>
        <taxon>Episquamata</taxon>
        <taxon>Toxicofera</taxon>
        <taxon>Serpentes</taxon>
        <taxon>Henophidia</taxon>
        <taxon>Pythonidae</taxon>
        <taxon>Python</taxon>
    </lineage>
</organism>
<reference evidence="17" key="1">
    <citation type="submission" date="2025-08" db="UniProtKB">
        <authorList>
            <consortium name="RefSeq"/>
        </authorList>
    </citation>
    <scope>IDENTIFICATION</scope>
    <source>
        <tissue evidence="17">Liver</tissue>
    </source>
</reference>
<sequence>MRGVLLASAAEVPQRRVGMWYEILPSAAITYLGLIIPGIATVYIQRFTNNGKNKRMIRDVKDWQALEREKRISSTGFKGLENID</sequence>
<evidence type="ECO:0000256" key="13">
    <source>
        <dbReference type="ARBA" id="ARBA00029847"/>
    </source>
</evidence>
<dbReference type="GeneID" id="103052933"/>
<keyword evidence="10 15" id="KW-1133">Transmembrane helix</keyword>
<keyword evidence="9" id="KW-0249">Electron transport</keyword>
<keyword evidence="5" id="KW-0813">Transport</keyword>
<evidence type="ECO:0000256" key="11">
    <source>
        <dbReference type="ARBA" id="ARBA00023128"/>
    </source>
</evidence>
<dbReference type="GO" id="GO:0005743">
    <property type="term" value="C:mitochondrial inner membrane"/>
    <property type="evidence" value="ECO:0007669"/>
    <property type="project" value="UniProtKB-SubCell"/>
</dbReference>
<evidence type="ECO:0000256" key="10">
    <source>
        <dbReference type="ARBA" id="ARBA00022989"/>
    </source>
</evidence>
<keyword evidence="6" id="KW-0679">Respiratory chain</keyword>
<evidence type="ECO:0000256" key="6">
    <source>
        <dbReference type="ARBA" id="ARBA00022660"/>
    </source>
</evidence>
<evidence type="ECO:0000256" key="12">
    <source>
        <dbReference type="ARBA" id="ARBA00023136"/>
    </source>
</evidence>
<name>A0A9F2R5H7_PYTBI</name>
<dbReference type="InterPro" id="IPR017384">
    <property type="entry name" value="NADH_Ub_cplx-1_asu_su-1"/>
</dbReference>
<keyword evidence="11" id="KW-0496">Mitochondrion</keyword>
<evidence type="ECO:0000313" key="16">
    <source>
        <dbReference type="Proteomes" id="UP000695026"/>
    </source>
</evidence>
<comment type="function">
    <text evidence="1">Accessory subunit of the mitochondrial membrane respiratory chain NADH dehydrogenase (Complex I), that is believed not to be involved in catalysis. Complex I functions in the transfer of electrons from NADH to the respiratory chain. The immediate electron acceptor for the enzyme is believed to be ubiquinone.</text>
</comment>
<keyword evidence="12 15" id="KW-0472">Membrane</keyword>
<dbReference type="KEGG" id="pbi:103052933"/>
<evidence type="ECO:0000256" key="9">
    <source>
        <dbReference type="ARBA" id="ARBA00022982"/>
    </source>
</evidence>
<keyword evidence="8" id="KW-0999">Mitochondrion inner membrane</keyword>
<feature type="transmembrane region" description="Helical" evidence="15">
    <location>
        <begin position="23"/>
        <end position="44"/>
    </location>
</feature>
<dbReference type="OrthoDB" id="1920692at2759"/>
<evidence type="ECO:0000256" key="8">
    <source>
        <dbReference type="ARBA" id="ARBA00022792"/>
    </source>
</evidence>
<evidence type="ECO:0000256" key="5">
    <source>
        <dbReference type="ARBA" id="ARBA00022448"/>
    </source>
</evidence>
<keyword evidence="16" id="KW-1185">Reference proteome</keyword>
<dbReference type="PANTHER" id="PTHR17098">
    <property type="entry name" value="NADH-UBIQUINONE OXIDOREDUCTASE MWFE SUBUNIT"/>
    <property type="match status" value="1"/>
</dbReference>